<dbReference type="PRINTS" id="PR00081">
    <property type="entry name" value="GDHRDH"/>
</dbReference>
<dbReference type="PANTHER" id="PTHR42901:SF1">
    <property type="entry name" value="ALCOHOL DEHYDROGENASE"/>
    <property type="match status" value="1"/>
</dbReference>
<gene>
    <name evidence="3" type="ORF">H5P28_11400</name>
</gene>
<dbReference type="AlphaFoldDB" id="A0A842HE68"/>
<organism evidence="3 4">
    <name type="scientific">Ruficoccus amylovorans</name>
    <dbReference type="NCBI Taxonomy" id="1804625"/>
    <lineage>
        <taxon>Bacteria</taxon>
        <taxon>Pseudomonadati</taxon>
        <taxon>Verrucomicrobiota</taxon>
        <taxon>Opitutia</taxon>
        <taxon>Puniceicoccales</taxon>
        <taxon>Cerasicoccaceae</taxon>
        <taxon>Ruficoccus</taxon>
    </lineage>
</organism>
<dbReference type="Proteomes" id="UP000546464">
    <property type="component" value="Unassembled WGS sequence"/>
</dbReference>
<dbReference type="GO" id="GO:0016491">
    <property type="term" value="F:oxidoreductase activity"/>
    <property type="evidence" value="ECO:0007669"/>
    <property type="project" value="UniProtKB-KW"/>
</dbReference>
<evidence type="ECO:0000256" key="1">
    <source>
        <dbReference type="ARBA" id="ARBA00006484"/>
    </source>
</evidence>
<dbReference type="InterPro" id="IPR036291">
    <property type="entry name" value="NAD(P)-bd_dom_sf"/>
</dbReference>
<dbReference type="InterPro" id="IPR002347">
    <property type="entry name" value="SDR_fam"/>
</dbReference>
<evidence type="ECO:0000313" key="3">
    <source>
        <dbReference type="EMBL" id="MBC2594865.1"/>
    </source>
</evidence>
<dbReference type="PROSITE" id="PS00061">
    <property type="entry name" value="ADH_SHORT"/>
    <property type="match status" value="1"/>
</dbReference>
<name>A0A842HE68_9BACT</name>
<dbReference type="Gene3D" id="3.40.50.720">
    <property type="entry name" value="NAD(P)-binding Rossmann-like Domain"/>
    <property type="match status" value="1"/>
</dbReference>
<sequence length="265" mass="28555">MSSLKHADKKISAVVITGGSSGIGESFIASLIKLEGNPAICNLSRSNPAKKWLDQGVRHISCDLTLGQEIERVVPDIQTFIDEHPGGEVLLINNSGFGGYGEFDSQPLERDLTMIDLNVRACVHLAGRLLPKLIERGGGIINVASTACFQPTPLMATYGATKSFLHSWSLALSDELKGKGVRVLCVCPGPTATNFFRAAGFKESPINVGTTPDAVVEESMKAYFKRKWIVTTGFWNKMGVGISSKLPKVLVTKLSGGTLRKIRQP</sequence>
<protein>
    <submittedName>
        <fullName evidence="3">SDR family NAD(P)-dependent oxidoreductase</fullName>
    </submittedName>
</protein>
<reference evidence="3 4" key="1">
    <citation type="submission" date="2020-07" db="EMBL/GenBank/DDBJ databases">
        <authorList>
            <person name="Feng X."/>
        </authorList>
    </citation>
    <scope>NUCLEOTIDE SEQUENCE [LARGE SCALE GENOMIC DNA]</scope>
    <source>
        <strain evidence="3 4">JCM31066</strain>
    </source>
</reference>
<evidence type="ECO:0000256" key="2">
    <source>
        <dbReference type="ARBA" id="ARBA00023002"/>
    </source>
</evidence>
<evidence type="ECO:0000313" key="4">
    <source>
        <dbReference type="Proteomes" id="UP000546464"/>
    </source>
</evidence>
<comment type="similarity">
    <text evidence="1">Belongs to the short-chain dehydrogenases/reductases (SDR) family.</text>
</comment>
<keyword evidence="4" id="KW-1185">Reference proteome</keyword>
<accession>A0A842HE68</accession>
<dbReference type="PANTHER" id="PTHR42901">
    <property type="entry name" value="ALCOHOL DEHYDROGENASE"/>
    <property type="match status" value="1"/>
</dbReference>
<dbReference type="Pfam" id="PF00106">
    <property type="entry name" value="adh_short"/>
    <property type="match status" value="1"/>
</dbReference>
<dbReference type="PROSITE" id="PS00191">
    <property type="entry name" value="CYTOCHROME_B5_1"/>
    <property type="match status" value="1"/>
</dbReference>
<keyword evidence="2" id="KW-0560">Oxidoreductase</keyword>
<dbReference type="SUPFAM" id="SSF51735">
    <property type="entry name" value="NAD(P)-binding Rossmann-fold domains"/>
    <property type="match status" value="1"/>
</dbReference>
<dbReference type="InterPro" id="IPR020904">
    <property type="entry name" value="Sc_DH/Rdtase_CS"/>
</dbReference>
<proteinExistence type="inferred from homology"/>
<dbReference type="InterPro" id="IPR018506">
    <property type="entry name" value="Cyt_B5_heme-BS"/>
</dbReference>
<dbReference type="CDD" id="cd05233">
    <property type="entry name" value="SDR_c"/>
    <property type="match status" value="1"/>
</dbReference>
<dbReference type="GO" id="GO:0020037">
    <property type="term" value="F:heme binding"/>
    <property type="evidence" value="ECO:0007669"/>
    <property type="project" value="InterPro"/>
</dbReference>
<dbReference type="EMBL" id="JACHVB010000034">
    <property type="protein sequence ID" value="MBC2594865.1"/>
    <property type="molecule type" value="Genomic_DNA"/>
</dbReference>
<dbReference type="RefSeq" id="WP_185675826.1">
    <property type="nucleotide sequence ID" value="NZ_JACHVB010000034.1"/>
</dbReference>
<comment type="caution">
    <text evidence="3">The sequence shown here is derived from an EMBL/GenBank/DDBJ whole genome shotgun (WGS) entry which is preliminary data.</text>
</comment>